<name>A0A411YDI5_9ACTN</name>
<dbReference type="SUPFAM" id="SSF51445">
    <property type="entry name" value="(Trans)glycosidases"/>
    <property type="match status" value="1"/>
</dbReference>
<dbReference type="InterPro" id="IPR017853">
    <property type="entry name" value="GH"/>
</dbReference>
<dbReference type="Proteomes" id="UP000291469">
    <property type="component" value="Chromosome"/>
</dbReference>
<keyword evidence="2" id="KW-1185">Reference proteome</keyword>
<evidence type="ECO:0000313" key="1">
    <source>
        <dbReference type="EMBL" id="QBI19217.1"/>
    </source>
</evidence>
<accession>A0A411YDI5</accession>
<dbReference type="AlphaFoldDB" id="A0A411YDI5"/>
<evidence type="ECO:0000313" key="2">
    <source>
        <dbReference type="Proteomes" id="UP000291469"/>
    </source>
</evidence>
<reference evidence="1 2" key="1">
    <citation type="submission" date="2019-01" db="EMBL/GenBank/DDBJ databases">
        <title>Egibacter rhizosphaerae EGI 80759T.</title>
        <authorList>
            <person name="Chen D.-D."/>
            <person name="Tian Y."/>
            <person name="Jiao J.-Y."/>
            <person name="Zhang X.-T."/>
            <person name="Zhang Y.-G."/>
            <person name="Zhang Y."/>
            <person name="Xiao M."/>
            <person name="Shu W.-S."/>
            <person name="Li W.-J."/>
        </authorList>
    </citation>
    <scope>NUCLEOTIDE SEQUENCE [LARGE SCALE GENOMIC DNA]</scope>
    <source>
        <strain evidence="1 2">EGI 80759</strain>
    </source>
</reference>
<evidence type="ECO:0008006" key="3">
    <source>
        <dbReference type="Google" id="ProtNLM"/>
    </source>
</evidence>
<dbReference type="KEGG" id="erz:ER308_06465"/>
<organism evidence="1 2">
    <name type="scientific">Egibacter rhizosphaerae</name>
    <dbReference type="NCBI Taxonomy" id="1670831"/>
    <lineage>
        <taxon>Bacteria</taxon>
        <taxon>Bacillati</taxon>
        <taxon>Actinomycetota</taxon>
        <taxon>Nitriliruptoria</taxon>
        <taxon>Egibacterales</taxon>
        <taxon>Egibacteraceae</taxon>
        <taxon>Egibacter</taxon>
    </lineage>
</organism>
<dbReference type="EMBL" id="CP036402">
    <property type="protein sequence ID" value="QBI19217.1"/>
    <property type="molecule type" value="Genomic_DNA"/>
</dbReference>
<dbReference type="RefSeq" id="WP_131154214.1">
    <property type="nucleotide sequence ID" value="NZ_CP036402.1"/>
</dbReference>
<dbReference type="OrthoDB" id="9800974at2"/>
<dbReference type="Gene3D" id="3.20.20.80">
    <property type="entry name" value="Glycosidases"/>
    <property type="match status" value="1"/>
</dbReference>
<gene>
    <name evidence="1" type="ORF">ER308_06465</name>
</gene>
<proteinExistence type="predicted"/>
<sequence length="335" mass="36812">MAIGTSYFGSRILRHVAADMEGLRSRGFTGVLHTFSENDFAYYREQMGRIVEASHAVGLEVQLGPWGFGRVFGGEAESSWVGRNIDRCQVMSDGRVVGAACLNDPEFRAHLADWARAAVEAGADRVFWDEPHWAHPRHVGAPEDTWGCRCARCQQLFTDRFGAPMPTELTEEVRAFREDSLVDFVRELVRVVSGLGARSAVCLLPREDPLVGLRDWEPIAATPGLDTLATDPYWRAFGEPVEPFVGRFAAHTAALADRHERLPQIWIQGFGLGPEDADEIHAAVTAARAAGVTDLWTWGFEACGHMPALGTRSPGQVWEALCEALLDATPTAADR</sequence>
<protein>
    <recommendedName>
        <fullName evidence="3">DUF4015 domain-containing protein</fullName>
    </recommendedName>
</protein>